<feature type="region of interest" description="Disordered" evidence="4">
    <location>
        <begin position="1"/>
        <end position="90"/>
    </location>
</feature>
<protein>
    <recommendedName>
        <fullName evidence="8">GET complex subunit GET2</fullName>
    </recommendedName>
</protein>
<dbReference type="PANTHER" id="PTHR28263:SF1">
    <property type="entry name" value="GOLGI TO ER TRAFFIC PROTEIN 2"/>
    <property type="match status" value="1"/>
</dbReference>
<accession>A0ABR4FEW4</accession>
<dbReference type="EMBL" id="JBAWTH010000001">
    <property type="protein sequence ID" value="KAL2293235.1"/>
    <property type="molecule type" value="Genomic_DNA"/>
</dbReference>
<dbReference type="Proteomes" id="UP001600888">
    <property type="component" value="Unassembled WGS sequence"/>
</dbReference>
<feature type="compositionally biased region" description="Basic and acidic residues" evidence="4">
    <location>
        <begin position="76"/>
        <end position="90"/>
    </location>
</feature>
<proteinExistence type="predicted"/>
<keyword evidence="7" id="KW-1185">Reference proteome</keyword>
<name>A0ABR4FEW4_9PEZI</name>
<feature type="compositionally biased region" description="Gly residues" evidence="4">
    <location>
        <begin position="171"/>
        <end position="185"/>
    </location>
</feature>
<dbReference type="PANTHER" id="PTHR28263">
    <property type="entry name" value="GOLGI TO ER TRAFFIC PROTEIN 2"/>
    <property type="match status" value="1"/>
</dbReference>
<feature type="compositionally biased region" description="Low complexity" evidence="4">
    <location>
        <begin position="55"/>
        <end position="75"/>
    </location>
</feature>
<dbReference type="InterPro" id="IPR028143">
    <property type="entry name" value="Get2/sif1"/>
</dbReference>
<keyword evidence="1 5" id="KW-0812">Transmembrane</keyword>
<keyword evidence="2 5" id="KW-1133">Transmembrane helix</keyword>
<gene>
    <name evidence="6" type="ORF">FJTKL_05190</name>
</gene>
<reference evidence="6 7" key="1">
    <citation type="submission" date="2024-03" db="EMBL/GenBank/DDBJ databases">
        <title>A high-quality draft genome sequence of Diaporthe vaccinii, a causative agent of upright dieback and viscid rot disease in cranberry plants.</title>
        <authorList>
            <person name="Sarrasin M."/>
            <person name="Lang B.F."/>
            <person name="Burger G."/>
        </authorList>
    </citation>
    <scope>NUCLEOTIDE SEQUENCE [LARGE SCALE GENOMIC DNA]</scope>
    <source>
        <strain evidence="6 7">IS7</strain>
    </source>
</reference>
<feature type="compositionally biased region" description="Basic and acidic residues" evidence="4">
    <location>
        <begin position="20"/>
        <end position="33"/>
    </location>
</feature>
<evidence type="ECO:0008006" key="8">
    <source>
        <dbReference type="Google" id="ProtNLM"/>
    </source>
</evidence>
<evidence type="ECO:0000256" key="2">
    <source>
        <dbReference type="ARBA" id="ARBA00022989"/>
    </source>
</evidence>
<evidence type="ECO:0000256" key="1">
    <source>
        <dbReference type="ARBA" id="ARBA00022692"/>
    </source>
</evidence>
<evidence type="ECO:0000313" key="6">
    <source>
        <dbReference type="EMBL" id="KAL2293235.1"/>
    </source>
</evidence>
<feature type="transmembrane region" description="Helical" evidence="5">
    <location>
        <begin position="217"/>
        <end position="240"/>
    </location>
</feature>
<sequence>MTETAGLNPDEAAAAARAAEQARLRKERREAKIKAGGNARLNRITGLGGGVQRDPIPSNPQSAASSPAPAAAAKPEAGEDPQHGDPDEVDISEHYYEPQKSTRIPSPSPAGNVSEDQLRQMMLGFDRPATPGANGVGPANPLFDPAAMFGGANGEEDPMMKMLSQMLGGAGGMPPGMGQGGGSSGPGSNPFAGANPFAGGMQPQQQQQAAAFDPYSAFWRLMHFLLATGLGLYIALTAGFTGTKIERERGAFAASTGHSADDDGRRYFFWTFATAETILLTSRLLLDQGRAPPPGILWTILGFIPDGRMKGLVTTGLKYSRIFTTLRSDILVCVFVLGVTSWLNS</sequence>
<evidence type="ECO:0000256" key="4">
    <source>
        <dbReference type="SAM" id="MobiDB-lite"/>
    </source>
</evidence>
<dbReference type="Pfam" id="PF08690">
    <property type="entry name" value="GET2"/>
    <property type="match status" value="1"/>
</dbReference>
<feature type="region of interest" description="Disordered" evidence="4">
    <location>
        <begin position="171"/>
        <end position="205"/>
    </location>
</feature>
<organism evidence="6 7">
    <name type="scientific">Diaporthe vaccinii</name>
    <dbReference type="NCBI Taxonomy" id="105482"/>
    <lineage>
        <taxon>Eukaryota</taxon>
        <taxon>Fungi</taxon>
        <taxon>Dikarya</taxon>
        <taxon>Ascomycota</taxon>
        <taxon>Pezizomycotina</taxon>
        <taxon>Sordariomycetes</taxon>
        <taxon>Sordariomycetidae</taxon>
        <taxon>Diaporthales</taxon>
        <taxon>Diaporthaceae</taxon>
        <taxon>Diaporthe</taxon>
        <taxon>Diaporthe eres species complex</taxon>
    </lineage>
</organism>
<evidence type="ECO:0000256" key="5">
    <source>
        <dbReference type="SAM" id="Phobius"/>
    </source>
</evidence>
<evidence type="ECO:0000313" key="7">
    <source>
        <dbReference type="Proteomes" id="UP001600888"/>
    </source>
</evidence>
<evidence type="ECO:0000256" key="3">
    <source>
        <dbReference type="ARBA" id="ARBA00023136"/>
    </source>
</evidence>
<comment type="caution">
    <text evidence="6">The sequence shown here is derived from an EMBL/GenBank/DDBJ whole genome shotgun (WGS) entry which is preliminary data.</text>
</comment>
<keyword evidence="3 5" id="KW-0472">Membrane</keyword>